<evidence type="ECO:0000256" key="3">
    <source>
        <dbReference type="SAM" id="Phobius"/>
    </source>
</evidence>
<keyword evidence="3" id="KW-1133">Transmembrane helix</keyword>
<dbReference type="SUPFAM" id="SSF47923">
    <property type="entry name" value="Ypt/Rab-GAP domain of gyp1p"/>
    <property type="match status" value="2"/>
</dbReference>
<dbReference type="Gene3D" id="1.10.8.1310">
    <property type="match status" value="1"/>
</dbReference>
<feature type="region of interest" description="Disordered" evidence="2">
    <location>
        <begin position="1"/>
        <end position="46"/>
    </location>
</feature>
<evidence type="ECO:0000256" key="1">
    <source>
        <dbReference type="ARBA" id="ARBA00022468"/>
    </source>
</evidence>
<dbReference type="Pfam" id="PF00566">
    <property type="entry name" value="RabGAP-TBC"/>
    <property type="match status" value="1"/>
</dbReference>
<name>A0ABR4MVR1_9FUNG</name>
<dbReference type="SMART" id="SM00164">
    <property type="entry name" value="TBC"/>
    <property type="match status" value="1"/>
</dbReference>
<dbReference type="InterPro" id="IPR000195">
    <property type="entry name" value="Rab-GAP-TBC_dom"/>
</dbReference>
<evidence type="ECO:0000313" key="5">
    <source>
        <dbReference type="EMBL" id="KAL2911352.1"/>
    </source>
</evidence>
<feature type="transmembrane region" description="Helical" evidence="3">
    <location>
        <begin position="420"/>
        <end position="445"/>
    </location>
</feature>
<proteinExistence type="predicted"/>
<dbReference type="PROSITE" id="PS50086">
    <property type="entry name" value="TBC_RABGAP"/>
    <property type="match status" value="1"/>
</dbReference>
<organism evidence="5 6">
    <name type="scientific">Polyrhizophydium stewartii</name>
    <dbReference type="NCBI Taxonomy" id="2732419"/>
    <lineage>
        <taxon>Eukaryota</taxon>
        <taxon>Fungi</taxon>
        <taxon>Fungi incertae sedis</taxon>
        <taxon>Chytridiomycota</taxon>
        <taxon>Chytridiomycota incertae sedis</taxon>
        <taxon>Chytridiomycetes</taxon>
        <taxon>Rhizophydiales</taxon>
        <taxon>Rhizophydiales incertae sedis</taxon>
        <taxon>Polyrhizophydium</taxon>
    </lineage>
</organism>
<keyword evidence="3" id="KW-0812">Transmembrane</keyword>
<keyword evidence="6" id="KW-1185">Reference proteome</keyword>
<keyword evidence="1" id="KW-0343">GTPase activation</keyword>
<comment type="caution">
    <text evidence="5">The sequence shown here is derived from an EMBL/GenBank/DDBJ whole genome shotgun (WGS) entry which is preliminary data.</text>
</comment>
<feature type="compositionally biased region" description="Low complexity" evidence="2">
    <location>
        <begin position="1"/>
        <end position="13"/>
    </location>
</feature>
<feature type="domain" description="Rab-GAP TBC" evidence="4">
    <location>
        <begin position="85"/>
        <end position="291"/>
    </location>
</feature>
<keyword evidence="3" id="KW-0472">Membrane</keyword>
<dbReference type="Gene3D" id="1.10.472.80">
    <property type="entry name" value="Ypt/Rab-GAP domain of gyp1p, domain 3"/>
    <property type="match status" value="1"/>
</dbReference>
<evidence type="ECO:0000256" key="2">
    <source>
        <dbReference type="SAM" id="MobiDB-lite"/>
    </source>
</evidence>
<dbReference type="InterPro" id="IPR045913">
    <property type="entry name" value="TBC20/Gyp8-like"/>
</dbReference>
<dbReference type="PANTHER" id="PTHR20913:SF7">
    <property type="entry name" value="RE60063P"/>
    <property type="match status" value="1"/>
</dbReference>
<dbReference type="Proteomes" id="UP001527925">
    <property type="component" value="Unassembled WGS sequence"/>
</dbReference>
<evidence type="ECO:0000313" key="6">
    <source>
        <dbReference type="Proteomes" id="UP001527925"/>
    </source>
</evidence>
<dbReference type="PANTHER" id="PTHR20913">
    <property type="entry name" value="TBC1 DOMAIN FAMILY MEMBER 20/GTPASE"/>
    <property type="match status" value="1"/>
</dbReference>
<gene>
    <name evidence="5" type="primary">GYP8</name>
    <name evidence="5" type="ORF">HK105_209190</name>
</gene>
<dbReference type="InterPro" id="IPR035969">
    <property type="entry name" value="Rab-GAP_TBC_sf"/>
</dbReference>
<reference evidence="5 6" key="1">
    <citation type="submission" date="2023-09" db="EMBL/GenBank/DDBJ databases">
        <title>Pangenome analysis of Batrachochytrium dendrobatidis and related Chytrids.</title>
        <authorList>
            <person name="Yacoub M.N."/>
            <person name="Stajich J.E."/>
            <person name="James T.Y."/>
        </authorList>
    </citation>
    <scope>NUCLEOTIDE SEQUENCE [LARGE SCALE GENOMIC DNA]</scope>
    <source>
        <strain evidence="5 6">JEL0888</strain>
    </source>
</reference>
<sequence>MPTRAARSSAGGARLRRRGRASGSGQAAVPAAGSAETTVEQPAPAPSLAVAARRKNLPKSHELKAALAAGDIEALRTLGVSHGGFLTRSFRRRCWPLLLHAGARPPAKPSTSGPPQALPEPPEELVRQVSLDVNRSFVQFDDRSNASRTASLRALRPGLERILLAVFYAHPWLYYYQGFHDVCAVLQLVLGERLARAAAPNLALIWLRDFMEPNLSSSMKHVECIHPILLRGDPELYRFLAAAADAGGGGKGGAEAFHTWFAVSWVLTWLSHDVRTINEAMRLMDLFLCSGPLMPVYASAAIVISARAKLLGLDPDELDMAVIHSTVVKLPGLPGFDVEKVATLALDLYERIPPETLNLATRVGQDSCVLRYRQDYLAVEDPGEAFDADAIRAVFTKRCADKPKSFLPPWMRQKPSRRTIALVVLGGSVLLATVLLSTLQSGLLVDHFSL</sequence>
<dbReference type="EMBL" id="JADGIZ020000117">
    <property type="protein sequence ID" value="KAL2911352.1"/>
    <property type="molecule type" value="Genomic_DNA"/>
</dbReference>
<evidence type="ECO:0000259" key="4">
    <source>
        <dbReference type="PROSITE" id="PS50086"/>
    </source>
</evidence>
<accession>A0ABR4MVR1</accession>
<protein>
    <submittedName>
        <fullName evidence="5">GTPase-activating protein gyp8</fullName>
    </submittedName>
</protein>